<comment type="caution">
    <text evidence="3">The sequence shown here is derived from an EMBL/GenBank/DDBJ whole genome shotgun (WGS) entry which is preliminary data.</text>
</comment>
<dbReference type="InterPro" id="IPR029052">
    <property type="entry name" value="Metallo-depent_PP-like"/>
</dbReference>
<reference evidence="3" key="1">
    <citation type="submission" date="2015-08" db="EMBL/GenBank/DDBJ databases">
        <title>Complete DNA Sequence of Pseudomonas syringae pv. actinidiae, the Causal Agent of Kiwifruit Canker Disease.</title>
        <authorList>
            <person name="Rikkerink E.H.A."/>
            <person name="Fineran P.C."/>
        </authorList>
    </citation>
    <scope>NUCLEOTIDE SEQUENCE</scope>
    <source>
        <strain evidence="3">DSM 13666</strain>
    </source>
</reference>
<comment type="similarity">
    <text evidence="1">Belongs to the CapA family.</text>
</comment>
<dbReference type="PATRIC" id="fig|136160.3.peg.558"/>
<dbReference type="InterPro" id="IPR052169">
    <property type="entry name" value="CW_Biosynth-Accessory"/>
</dbReference>
<dbReference type="Pfam" id="PF09587">
    <property type="entry name" value="PGA_cap"/>
    <property type="match status" value="1"/>
</dbReference>
<sequence>MRFLGGIHLANKSRKITLAATGDVLLHERLYRKAKIKDGSGYNFDELLKDAEPLFEKGDLKIVNQESIIAGEELGLSDFPHFNSPVEIGYKLKELGVDIANLANNHVLDKGEKGILKSIENWEKIGIPYVGAYKNKKDQETLRIFHKNGLRVCFLSYTKRMAGVKIPKNKDYLVDSFEDANVGKIKKRIQQVKSNDLADVIVLSIHYGKEYHLLPTSDQIEISNTLSDAGADIILGHHPHVLQPPAYILNSRGKETFCIYSLGNFFSGQKGIYRQIGAYMTIDIEKPTPDKNALLKIDNPTIKLTYVDSCDKRTYKLHLLEDVVKNQEFIKTHMGVFKSQEVYDRIITHMRKWITDLNIS</sequence>
<dbReference type="AlphaFoldDB" id="A0A0M0KGJ6"/>
<gene>
    <name evidence="3" type="ORF">AMD02_01775</name>
</gene>
<dbReference type="CDD" id="cd07381">
    <property type="entry name" value="MPP_CapA"/>
    <property type="match status" value="1"/>
</dbReference>
<name>A0A0M0KGJ6_ALKHA</name>
<protein>
    <submittedName>
        <fullName evidence="3">Poly-gamma-glutamate biosynthesis protein</fullName>
    </submittedName>
</protein>
<evidence type="ECO:0000259" key="2">
    <source>
        <dbReference type="SMART" id="SM00854"/>
    </source>
</evidence>
<dbReference type="SMART" id="SM00854">
    <property type="entry name" value="PGA_cap"/>
    <property type="match status" value="1"/>
</dbReference>
<dbReference type="InterPro" id="IPR019079">
    <property type="entry name" value="Capsule_synth_CapA"/>
</dbReference>
<dbReference type="PANTHER" id="PTHR33393:SF12">
    <property type="entry name" value="CAPSULE BIOSYNTHESIS PROTEIN CAPA"/>
    <property type="match status" value="1"/>
</dbReference>
<evidence type="ECO:0000256" key="1">
    <source>
        <dbReference type="ARBA" id="ARBA00005662"/>
    </source>
</evidence>
<accession>A0A0M0KGJ6</accession>
<proteinExistence type="inferred from homology"/>
<dbReference type="Gene3D" id="3.60.21.10">
    <property type="match status" value="1"/>
</dbReference>
<dbReference type="SUPFAM" id="SSF56300">
    <property type="entry name" value="Metallo-dependent phosphatases"/>
    <property type="match status" value="1"/>
</dbReference>
<organism evidence="3">
    <name type="scientific">Halalkalibacterium halodurans</name>
    <name type="common">Bacillus halodurans</name>
    <dbReference type="NCBI Taxonomy" id="86665"/>
    <lineage>
        <taxon>Bacteria</taxon>
        <taxon>Bacillati</taxon>
        <taxon>Bacillota</taxon>
        <taxon>Bacilli</taxon>
        <taxon>Bacillales</taxon>
        <taxon>Bacillaceae</taxon>
        <taxon>Halalkalibacterium (ex Joshi et al. 2022)</taxon>
    </lineage>
</organism>
<dbReference type="PANTHER" id="PTHR33393">
    <property type="entry name" value="POLYGLUTAMINE SYNTHESIS ACCESSORY PROTEIN RV0574C-RELATED"/>
    <property type="match status" value="1"/>
</dbReference>
<evidence type="ECO:0000313" key="3">
    <source>
        <dbReference type="EMBL" id="KOO37712.1"/>
    </source>
</evidence>
<dbReference type="EMBL" id="LILD01000001">
    <property type="protein sequence ID" value="KOO37712.1"/>
    <property type="molecule type" value="Genomic_DNA"/>
</dbReference>
<feature type="domain" description="Capsule synthesis protein CapA" evidence="2">
    <location>
        <begin position="17"/>
        <end position="269"/>
    </location>
</feature>